<dbReference type="NCBIfam" id="TIGR02751">
    <property type="entry name" value="PEPCase_arch"/>
    <property type="match status" value="1"/>
</dbReference>
<evidence type="ECO:0000256" key="4">
    <source>
        <dbReference type="NCBIfam" id="TIGR02751"/>
    </source>
</evidence>
<dbReference type="PIRSF" id="PIRSF006677">
    <property type="entry name" value="UCP006677"/>
    <property type="match status" value="1"/>
</dbReference>
<gene>
    <name evidence="5" type="ORF">BROFUL_02357</name>
</gene>
<dbReference type="InterPro" id="IPR007566">
    <property type="entry name" value="PEP_COase_arc-type"/>
</dbReference>
<sequence length="490" mass="56544">MRKIPRTMSTQHPDNITMPFFIEGTCFRGEDEIKEAYYVFSHLRCDEQMWDCEGKEVDEFVIKKLLTRYDNYFKRYRIGKDCFVTLRVPNPMVEKSEGKILLETLESTPRSYDTAHQFYGSENIPPIFEVILPMTTSTEAINRVYYYYRDFVVGKQHRRCFEKDITIKEWIGEFKPETIEVIPLFEDIPYMLSADTMVENYIKDKPVSYQRVFLGRSDPALNYGMLSAILVAKIALQRLHALQERVRIPIYPILGLGSNLFRGNLSPLSVNECLKEYPSVQTFTIQSAFKYDYDEGSVTEAIQKINTHARTAPVFIQEELALDLTERLASAYRGQMKELAPLINEIARFVPQRRMRKLHIGLFGYSRSVEGITLPRVISFCASLYSIGLPPELLGLHILTEKDFAFLRTAYPSFLEDLSLAASYYNRDVKKLISPKMTNDIEKALGMVKYTENLLHSEYTSQIIQAILSGKKETVTENVIAAGKIRRFLG</sequence>
<keyword evidence="1" id="KW-0460">Magnesium</keyword>
<accession>A0A0M2UWT3</accession>
<evidence type="ECO:0000313" key="5">
    <source>
        <dbReference type="EMBL" id="KKO18964.1"/>
    </source>
</evidence>
<dbReference type="HAMAP" id="MF_01904">
    <property type="entry name" value="PEPcase_type2"/>
    <property type="match status" value="1"/>
</dbReference>
<reference evidence="5 6" key="1">
    <citation type="journal article" date="2013" name="BMC Microbiol.">
        <title>Identification of the type II cytochrome c maturation pathway in anammox bacteria by comparative genomics.</title>
        <authorList>
            <person name="Ferousi C."/>
            <person name="Speth D.R."/>
            <person name="Reimann J."/>
            <person name="Op den Camp H.J."/>
            <person name="Allen J.W."/>
            <person name="Keltjens J.T."/>
            <person name="Jetten M.S."/>
        </authorList>
    </citation>
    <scope>NUCLEOTIDE SEQUENCE [LARGE SCALE GENOMIC DNA]</scope>
    <source>
        <strain evidence="5">RU1</strain>
    </source>
</reference>
<evidence type="ECO:0000256" key="3">
    <source>
        <dbReference type="ARBA" id="ARBA00023300"/>
    </source>
</evidence>
<dbReference type="PATRIC" id="fig|380242.3.peg.2927"/>
<keyword evidence="2" id="KW-0456">Lyase</keyword>
<name>A0A0M2UWT3_9BACT</name>
<keyword evidence="3" id="KW-0120">Carbon dioxide fixation</keyword>
<dbReference type="InterPro" id="IPR015813">
    <property type="entry name" value="Pyrv/PenolPyrv_kinase-like_dom"/>
</dbReference>
<comment type="caution">
    <text evidence="5">The sequence shown here is derived from an EMBL/GenBank/DDBJ whole genome shotgun (WGS) entry which is preliminary data.</text>
</comment>
<dbReference type="Pfam" id="PF14010">
    <property type="entry name" value="PEPcase_2"/>
    <property type="match status" value="1"/>
</dbReference>
<organism evidence="5 6">
    <name type="scientific">Candidatus Brocadia fulgida</name>
    <dbReference type="NCBI Taxonomy" id="380242"/>
    <lineage>
        <taxon>Bacteria</taxon>
        <taxon>Pseudomonadati</taxon>
        <taxon>Planctomycetota</taxon>
        <taxon>Candidatus Brocadiia</taxon>
        <taxon>Candidatus Brocadiales</taxon>
        <taxon>Candidatus Brocadiaceae</taxon>
        <taxon>Candidatus Brocadia</taxon>
    </lineage>
</organism>
<dbReference type="GO" id="GO:0008964">
    <property type="term" value="F:phosphoenolpyruvate carboxylase activity"/>
    <property type="evidence" value="ECO:0007669"/>
    <property type="project" value="UniProtKB-UniRule"/>
</dbReference>
<evidence type="ECO:0000313" key="6">
    <source>
        <dbReference type="Proteomes" id="UP000034954"/>
    </source>
</evidence>
<dbReference type="SUPFAM" id="SSF51621">
    <property type="entry name" value="Phosphoenolpyruvate/pyruvate domain"/>
    <property type="match status" value="1"/>
</dbReference>
<dbReference type="EC" id="4.1.1.31" evidence="4"/>
<proteinExistence type="inferred from homology"/>
<dbReference type="EMBL" id="LAQJ01000226">
    <property type="protein sequence ID" value="KKO18964.1"/>
    <property type="molecule type" value="Genomic_DNA"/>
</dbReference>
<dbReference type="GO" id="GO:0006099">
    <property type="term" value="P:tricarboxylic acid cycle"/>
    <property type="evidence" value="ECO:0007669"/>
    <property type="project" value="InterPro"/>
</dbReference>
<keyword evidence="6" id="KW-1185">Reference proteome</keyword>
<dbReference type="Proteomes" id="UP000034954">
    <property type="component" value="Unassembled WGS sequence"/>
</dbReference>
<evidence type="ECO:0000256" key="1">
    <source>
        <dbReference type="ARBA" id="ARBA00022842"/>
    </source>
</evidence>
<dbReference type="GO" id="GO:0015977">
    <property type="term" value="P:carbon fixation"/>
    <property type="evidence" value="ECO:0007669"/>
    <property type="project" value="UniProtKB-KW"/>
</dbReference>
<evidence type="ECO:0000256" key="2">
    <source>
        <dbReference type="ARBA" id="ARBA00023239"/>
    </source>
</evidence>
<protein>
    <recommendedName>
        <fullName evidence="4">Phosphoenolpyruvate carboxylase</fullName>
        <ecNumber evidence="4">4.1.1.31</ecNumber>
    </recommendedName>
</protein>
<dbReference type="AlphaFoldDB" id="A0A0M2UWT3"/>